<keyword evidence="2" id="KW-1185">Reference proteome</keyword>
<name>A0A1H4E6B4_9FLAO</name>
<accession>A0A1H4E6B4</accession>
<organism evidence="1 2">
    <name type="scientific">Psychroflexus halocasei</name>
    <dbReference type="NCBI Taxonomy" id="908615"/>
    <lineage>
        <taxon>Bacteria</taxon>
        <taxon>Pseudomonadati</taxon>
        <taxon>Bacteroidota</taxon>
        <taxon>Flavobacteriia</taxon>
        <taxon>Flavobacteriales</taxon>
        <taxon>Flavobacteriaceae</taxon>
        <taxon>Psychroflexus</taxon>
    </lineage>
</organism>
<evidence type="ECO:0000313" key="2">
    <source>
        <dbReference type="Proteomes" id="UP000198820"/>
    </source>
</evidence>
<proteinExistence type="predicted"/>
<dbReference type="AlphaFoldDB" id="A0A1H4E6B4"/>
<dbReference type="EMBL" id="FNQF01000029">
    <property type="protein sequence ID" value="SEA80319.1"/>
    <property type="molecule type" value="Genomic_DNA"/>
</dbReference>
<sequence length="115" mass="13025">MSATVTSVLETSIGFMGLGNMVLDGAISLSARTSYYANDLLYKFSMTSVNKLSYFASSRFLGYSGQKILMTHGKQYVDYGRFILKEPLNIYTPQNLNIIYSRYSDFKRVKNIISK</sequence>
<reference evidence="1 2" key="1">
    <citation type="submission" date="2016-10" db="EMBL/GenBank/DDBJ databases">
        <authorList>
            <person name="de Groot N.N."/>
        </authorList>
    </citation>
    <scope>NUCLEOTIDE SEQUENCE [LARGE SCALE GENOMIC DNA]</scope>
    <source>
        <strain evidence="1 2">DSM 23581</strain>
    </source>
</reference>
<dbReference type="Proteomes" id="UP000198820">
    <property type="component" value="Unassembled WGS sequence"/>
</dbReference>
<evidence type="ECO:0000313" key="1">
    <source>
        <dbReference type="EMBL" id="SEA80319.1"/>
    </source>
</evidence>
<protein>
    <submittedName>
        <fullName evidence="1">Uncharacterized protein</fullName>
    </submittedName>
</protein>
<dbReference type="STRING" id="908615.SAMN05421540_1292"/>
<gene>
    <name evidence="1" type="ORF">SAMN05421540_1292</name>
</gene>